<evidence type="ECO:0000259" key="2">
    <source>
        <dbReference type="Pfam" id="PF20515"/>
    </source>
</evidence>
<dbReference type="Pfam" id="PF20515">
    <property type="entry name" value="2OG-FeII_Oxy_6"/>
    <property type="match status" value="1"/>
</dbReference>
<organism evidence="3 4">
    <name type="scientific">Rhizoctonia solani</name>
    <dbReference type="NCBI Taxonomy" id="456999"/>
    <lineage>
        <taxon>Eukaryota</taxon>
        <taxon>Fungi</taxon>
        <taxon>Dikarya</taxon>
        <taxon>Basidiomycota</taxon>
        <taxon>Agaricomycotina</taxon>
        <taxon>Agaricomycetes</taxon>
        <taxon>Cantharellales</taxon>
        <taxon>Ceratobasidiaceae</taxon>
        <taxon>Rhizoctonia</taxon>
    </lineage>
</organism>
<dbReference type="InterPro" id="IPR046798">
    <property type="entry name" value="2OG-FeII_Oxy_6"/>
</dbReference>
<accession>A0A8H3AQK1</accession>
<reference evidence="3" key="1">
    <citation type="submission" date="2021-01" db="EMBL/GenBank/DDBJ databases">
        <authorList>
            <person name="Kaushik A."/>
        </authorList>
    </citation>
    <scope>NUCLEOTIDE SEQUENCE</scope>
    <source>
        <strain evidence="3">AG6-10EEA</strain>
    </source>
</reference>
<comment type="caution">
    <text evidence="3">The sequence shown here is derived from an EMBL/GenBank/DDBJ whole genome shotgun (WGS) entry which is preliminary data.</text>
</comment>
<evidence type="ECO:0000313" key="4">
    <source>
        <dbReference type="Proteomes" id="UP000663853"/>
    </source>
</evidence>
<feature type="region of interest" description="Disordered" evidence="1">
    <location>
        <begin position="194"/>
        <end position="213"/>
    </location>
</feature>
<sequence length="553" mass="62134">MANSDSEHAPKRRRTGNPNTKMRNDFSKTLERFHASHLHPFVQTDLEVRSAVEHIYDIIQNLLPNASHELAEAFGTFKSNFDAARTKYDRQKDYELLYWYLIELADELCPTHGICDVVKTFISHDSRYRALIAKVRSNKTASQRRRRREAILHSFIERHGGLQPGYHEQLKVYCYDVITGKRLNPADMSIMDIDDPLPTPPPDTNSTPLPATADHDVPPPAASNPFPPGFVTTAQIKAENFKILSRGTVYGFARAPNNQYQMVFAAQFSSLDDMNAIEKQAIDAFVQYIPFAAQHAHEVTINKAQNVEDVRYGRLWSTGWRVARSAHELFGEYVPQSAADRKDPSGYIRTNLGHHVISMAWRTLQERLSPRAVKLTCDTLKAAAVPLFGYHDTDITTHGPALGSNMAIGSHDQDGRCFANGVHIDRDIDSLTRFYGKVFTFGLWFHTGKDGKILDGTRIKDSIPDGYFVLPGYRVAIDLGAATVTTAMWRGGMDVHVTSTAQAKTRDVIRWGMSIQTSKKMPERYLSGSGAIKTFWDHLYGYFTAMTGGSDDD</sequence>
<dbReference type="AlphaFoldDB" id="A0A8H3AQK1"/>
<evidence type="ECO:0000313" key="3">
    <source>
        <dbReference type="EMBL" id="CAE6431057.1"/>
    </source>
</evidence>
<dbReference type="Proteomes" id="UP000663853">
    <property type="component" value="Unassembled WGS sequence"/>
</dbReference>
<dbReference type="EMBL" id="CAJMXA010000446">
    <property type="protein sequence ID" value="CAE6431057.1"/>
    <property type="molecule type" value="Genomic_DNA"/>
</dbReference>
<name>A0A8H3AQK1_9AGAM</name>
<feature type="domain" description="Tet-like 2OG-Fe(II) oxygenase" evidence="2">
    <location>
        <begin position="278"/>
        <end position="499"/>
    </location>
</feature>
<proteinExistence type="predicted"/>
<feature type="region of interest" description="Disordered" evidence="1">
    <location>
        <begin position="1"/>
        <end position="24"/>
    </location>
</feature>
<gene>
    <name evidence="3" type="ORF">RDB_LOCUS23621</name>
</gene>
<evidence type="ECO:0000256" key="1">
    <source>
        <dbReference type="SAM" id="MobiDB-lite"/>
    </source>
</evidence>
<dbReference type="OrthoDB" id="3266060at2759"/>
<protein>
    <recommendedName>
        <fullName evidence="2">Tet-like 2OG-Fe(II) oxygenase domain-containing protein</fullName>
    </recommendedName>
</protein>